<comment type="caution">
    <text evidence="14">The sequence shown here is derived from an EMBL/GenBank/DDBJ whole genome shotgun (WGS) entry which is preliminary data.</text>
</comment>
<reference evidence="14 15" key="1">
    <citation type="submission" date="2023-07" db="EMBL/GenBank/DDBJ databases">
        <title>Sorghum-associated microbial communities from plants grown in Nebraska, USA.</title>
        <authorList>
            <person name="Schachtman D."/>
        </authorList>
    </citation>
    <scope>NUCLEOTIDE SEQUENCE [LARGE SCALE GENOMIC DNA]</scope>
    <source>
        <strain evidence="14 15">BE190</strain>
    </source>
</reference>
<proteinExistence type="inferred from homology"/>
<keyword evidence="12 13" id="KW-0449">Lipoprotein</keyword>
<evidence type="ECO:0000256" key="7">
    <source>
        <dbReference type="ARBA" id="ARBA00022927"/>
    </source>
</evidence>
<comment type="subcellular location">
    <subcellularLocation>
        <location evidence="1 13">Cell outer membrane</location>
        <topology evidence="1 13">Lipid-anchor</topology>
    </subcellularLocation>
</comment>
<evidence type="ECO:0000256" key="6">
    <source>
        <dbReference type="ARBA" id="ARBA00022729"/>
    </source>
</evidence>
<accession>A0ABU1UZ88</accession>
<evidence type="ECO:0000256" key="3">
    <source>
        <dbReference type="ARBA" id="ARBA00011245"/>
    </source>
</evidence>
<name>A0ABU1UZ88_9GAMM</name>
<evidence type="ECO:0000256" key="4">
    <source>
        <dbReference type="ARBA" id="ARBA00016202"/>
    </source>
</evidence>
<dbReference type="RefSeq" id="WP_310072889.1">
    <property type="nucleotide sequence ID" value="NZ_JAVDVX010000004.1"/>
</dbReference>
<protein>
    <recommendedName>
        <fullName evidence="4 13">Outer-membrane lipoprotein LolB</fullName>
    </recommendedName>
</protein>
<evidence type="ECO:0000256" key="8">
    <source>
        <dbReference type="ARBA" id="ARBA00023136"/>
    </source>
</evidence>
<gene>
    <name evidence="13" type="primary">lolB</name>
    <name evidence="14" type="ORF">J2X05_002536</name>
</gene>
<evidence type="ECO:0000256" key="13">
    <source>
        <dbReference type="HAMAP-Rule" id="MF_00233"/>
    </source>
</evidence>
<dbReference type="Gene3D" id="2.50.20.10">
    <property type="entry name" value="Lipoprotein localisation LolA/LolB/LppX"/>
    <property type="match status" value="1"/>
</dbReference>
<evidence type="ECO:0000313" key="15">
    <source>
        <dbReference type="Proteomes" id="UP001253595"/>
    </source>
</evidence>
<keyword evidence="15" id="KW-1185">Reference proteome</keyword>
<evidence type="ECO:0000256" key="5">
    <source>
        <dbReference type="ARBA" id="ARBA00022448"/>
    </source>
</evidence>
<dbReference type="PROSITE" id="PS51257">
    <property type="entry name" value="PROKAR_LIPOPROTEIN"/>
    <property type="match status" value="1"/>
</dbReference>
<keyword evidence="9 13" id="KW-0564">Palmitate</keyword>
<comment type="subunit">
    <text evidence="3 13">Monomer.</text>
</comment>
<dbReference type="NCBIfam" id="TIGR00548">
    <property type="entry name" value="lolB"/>
    <property type="match status" value="1"/>
</dbReference>
<evidence type="ECO:0000256" key="10">
    <source>
        <dbReference type="ARBA" id="ARBA00023186"/>
    </source>
</evidence>
<evidence type="ECO:0000256" key="2">
    <source>
        <dbReference type="ARBA" id="ARBA00009696"/>
    </source>
</evidence>
<keyword evidence="5 13" id="KW-0813">Transport</keyword>
<keyword evidence="11 13" id="KW-0998">Cell outer membrane</keyword>
<evidence type="ECO:0000256" key="12">
    <source>
        <dbReference type="ARBA" id="ARBA00023288"/>
    </source>
</evidence>
<keyword evidence="6 13" id="KW-0732">Signal</keyword>
<dbReference type="HAMAP" id="MF_00233">
    <property type="entry name" value="LolB"/>
    <property type="match status" value="1"/>
</dbReference>
<dbReference type="Proteomes" id="UP001253595">
    <property type="component" value="Unassembled WGS sequence"/>
</dbReference>
<evidence type="ECO:0000256" key="9">
    <source>
        <dbReference type="ARBA" id="ARBA00023139"/>
    </source>
</evidence>
<dbReference type="SUPFAM" id="SSF89392">
    <property type="entry name" value="Prokaryotic lipoproteins and lipoprotein localization factors"/>
    <property type="match status" value="1"/>
</dbReference>
<comment type="similarity">
    <text evidence="2 13">Belongs to the LolB family.</text>
</comment>
<dbReference type="EMBL" id="JAVDVX010000004">
    <property type="protein sequence ID" value="MDR7090512.1"/>
    <property type="molecule type" value="Genomic_DNA"/>
</dbReference>
<sequence>MMQYRFLIIVSLLFISGCVHRGSLTPPQDVLEHQRQVQAIGDWQLTGKLGIRTSADSGSASVKWAQQLASYQINLSGPLGQKSMIITGTPEKVRLEQTGEPVQEAKTAEALIKKSAGWTLPVAQLAYWVRGVPAPKLRITQLQQNETGLIAQLIQGGWSIYYSNYRDQTFNGINLPLPGKITAEYKDVRLVLVIRDWRLGAAQ</sequence>
<evidence type="ECO:0000256" key="11">
    <source>
        <dbReference type="ARBA" id="ARBA00023237"/>
    </source>
</evidence>
<dbReference type="InterPro" id="IPR004565">
    <property type="entry name" value="OM_lipoprot_LolB"/>
</dbReference>
<evidence type="ECO:0000256" key="1">
    <source>
        <dbReference type="ARBA" id="ARBA00004459"/>
    </source>
</evidence>
<dbReference type="Pfam" id="PF03550">
    <property type="entry name" value="LolB"/>
    <property type="match status" value="1"/>
</dbReference>
<evidence type="ECO:0000313" key="14">
    <source>
        <dbReference type="EMBL" id="MDR7090512.1"/>
    </source>
</evidence>
<keyword evidence="7 13" id="KW-0653">Protein transport</keyword>
<keyword evidence="8 13" id="KW-0472">Membrane</keyword>
<keyword evidence="10 13" id="KW-0143">Chaperone</keyword>
<dbReference type="CDD" id="cd16326">
    <property type="entry name" value="LolB"/>
    <property type="match status" value="1"/>
</dbReference>
<organism evidence="14 15">
    <name type="scientific">Cellvibrio fibrivorans</name>
    <dbReference type="NCBI Taxonomy" id="126350"/>
    <lineage>
        <taxon>Bacteria</taxon>
        <taxon>Pseudomonadati</taxon>
        <taxon>Pseudomonadota</taxon>
        <taxon>Gammaproteobacteria</taxon>
        <taxon>Cellvibrionales</taxon>
        <taxon>Cellvibrionaceae</taxon>
        <taxon>Cellvibrio</taxon>
    </lineage>
</organism>
<comment type="function">
    <text evidence="13">Plays a critical role in the incorporation of lipoproteins in the outer membrane after they are released by the LolA protein.</text>
</comment>
<dbReference type="InterPro" id="IPR029046">
    <property type="entry name" value="LolA/LolB/LppX"/>
</dbReference>